<feature type="compositionally biased region" description="Polar residues" evidence="1">
    <location>
        <begin position="320"/>
        <end position="336"/>
    </location>
</feature>
<feature type="compositionally biased region" description="Low complexity" evidence="1">
    <location>
        <begin position="145"/>
        <end position="155"/>
    </location>
</feature>
<dbReference type="EMBL" id="JAPFFL010000016">
    <property type="protein sequence ID" value="KAJ6675651.1"/>
    <property type="molecule type" value="Genomic_DNA"/>
</dbReference>
<feature type="domain" description="DUF632" evidence="2">
    <location>
        <begin position="351"/>
        <end position="456"/>
    </location>
</feature>
<dbReference type="Pfam" id="PF04783">
    <property type="entry name" value="DUF630"/>
    <property type="match status" value="1"/>
</dbReference>
<protein>
    <submittedName>
        <fullName evidence="4">BZIP DOMAIN CLASS TRANSCRIPTION FACTOR (DUF630 AND DUF632)-RELATED</fullName>
    </submittedName>
</protein>
<reference evidence="4" key="2">
    <citation type="journal article" date="2023" name="Int. J. Mol. Sci.">
        <title>De Novo Assembly and Annotation of 11 Diverse Shrub Willow (Salix) Genomes Reveals Novel Gene Organization in Sex-Linked Regions.</title>
        <authorList>
            <person name="Hyden B."/>
            <person name="Feng K."/>
            <person name="Yates T.B."/>
            <person name="Jawdy S."/>
            <person name="Cereghino C."/>
            <person name="Smart L.B."/>
            <person name="Muchero W."/>
        </authorList>
    </citation>
    <scope>NUCLEOTIDE SEQUENCE [LARGE SCALE GENOMIC DNA]</scope>
    <source>
        <tissue evidence="4">Shoot tip</tissue>
    </source>
</reference>
<feature type="domain" description="DUF630" evidence="3">
    <location>
        <begin position="1"/>
        <end position="59"/>
    </location>
</feature>
<dbReference type="PANTHER" id="PTHR21450:SF9">
    <property type="entry name" value="BZIP DOMAIN CLASS TRANSCRIPTION FACTOR (DUF630 AND DUF632)-RELATED"/>
    <property type="match status" value="1"/>
</dbReference>
<dbReference type="Proteomes" id="UP001151529">
    <property type="component" value="Chromosome 14"/>
</dbReference>
<feature type="region of interest" description="Disordered" evidence="1">
    <location>
        <begin position="241"/>
        <end position="336"/>
    </location>
</feature>
<proteinExistence type="predicted"/>
<evidence type="ECO:0000313" key="4">
    <source>
        <dbReference type="EMBL" id="KAJ6675651.1"/>
    </source>
</evidence>
<gene>
    <name evidence="4" type="ORF">OIU85_011774</name>
</gene>
<feature type="region of interest" description="Disordered" evidence="1">
    <location>
        <begin position="71"/>
        <end position="159"/>
    </location>
</feature>
<accession>A0A9Q0NTM2</accession>
<feature type="compositionally biased region" description="Pro residues" evidence="1">
    <location>
        <begin position="80"/>
        <end position="109"/>
    </location>
</feature>
<evidence type="ECO:0000259" key="3">
    <source>
        <dbReference type="Pfam" id="PF04783"/>
    </source>
</evidence>
<reference evidence="4" key="1">
    <citation type="submission" date="2022-11" db="EMBL/GenBank/DDBJ databases">
        <authorList>
            <person name="Hyden B.L."/>
            <person name="Feng K."/>
            <person name="Yates T."/>
            <person name="Jawdy S."/>
            <person name="Smart L.B."/>
            <person name="Muchero W."/>
        </authorList>
    </citation>
    <scope>NUCLEOTIDE SEQUENCE</scope>
    <source>
        <tissue evidence="4">Shoot tip</tissue>
    </source>
</reference>
<name>A0A9Q0NTM2_SALVM</name>
<dbReference type="AlphaFoldDB" id="A0A9Q0NTM2"/>
<dbReference type="InterPro" id="IPR006867">
    <property type="entry name" value="DUF632"/>
</dbReference>
<dbReference type="Pfam" id="PF04782">
    <property type="entry name" value="DUF632"/>
    <property type="match status" value="2"/>
</dbReference>
<evidence type="ECO:0000256" key="1">
    <source>
        <dbReference type="SAM" id="MobiDB-lite"/>
    </source>
</evidence>
<feature type="compositionally biased region" description="Low complexity" evidence="1">
    <location>
        <begin position="303"/>
        <end position="314"/>
    </location>
</feature>
<feature type="domain" description="DUF632" evidence="2">
    <location>
        <begin position="458"/>
        <end position="565"/>
    </location>
</feature>
<evidence type="ECO:0000313" key="5">
    <source>
        <dbReference type="Proteomes" id="UP001151529"/>
    </source>
</evidence>
<keyword evidence="5" id="KW-1185">Reference proteome</keyword>
<feature type="compositionally biased region" description="Basic residues" evidence="1">
    <location>
        <begin position="129"/>
        <end position="139"/>
    </location>
</feature>
<dbReference type="OrthoDB" id="1919226at2759"/>
<evidence type="ECO:0000259" key="2">
    <source>
        <dbReference type="Pfam" id="PF04782"/>
    </source>
</evidence>
<dbReference type="PANTHER" id="PTHR21450">
    <property type="entry name" value="PROTEIN ALTERED PHOSPHATE STARVATION RESPONSE 1"/>
    <property type="match status" value="1"/>
</dbReference>
<comment type="caution">
    <text evidence="4">The sequence shown here is derived from an EMBL/GenBank/DDBJ whole genome shotgun (WGS) entry which is preliminary data.</text>
</comment>
<feature type="region of interest" description="Disordered" evidence="1">
    <location>
        <begin position="203"/>
        <end position="225"/>
    </location>
</feature>
<sequence>MGCTASKLDNEDTVRRCKERRRLMKEAVYARHHLAAAHADYCRSLRDTGFALCAFAAGESLSVSDQTPAVILHPPTATSPTPPINAIPPRATPSPSPSLHPPTPTPPFSPSIASSKPPHILSSNVHSLSSRRRRGKPPKLPHILSESSPSVSPKSNYNYPTAFQNHSTYSTTPSQASSVWNWEDFYPPSPPNSEFFDRKASHNYNQQQQHPHVDTDGGSSSDADEDVATERFSEYDFFNEKQHTQHKKQQQQNYSETEQEEVQCSEWGDHDHNSNTTTSSDEDNDTESRSEIGARSNFGSVKHPSQQQPHPQQSDKAFGNSENKSEAGSSTTSYRTGEVSNMKMVVRHKDLKEIVEAIKDNFNKAAAAGDEVSEMLEIGRAQLDRSFRQLRKTVYHSSSVLSSLSSSWTSKPPLAVKYRLDTDSLNEPGGPRSLCSTMERLLAWEKKLYDEVKAREGAVSTTSTAIIGLRDSDLVPQLVELCHGFMYMWKFMHQYHEVQNHIVQQVRGLVSQSAKGDSTSEMHKQATRDLESAVSAWHSSFCHLIKFQRDFIQSIHGWFKLTLIPLALDRVPDTVASEAIKSFIKVVHVISMKQTEELKIKKRTDTASKELEKKASSLRNLERKFYHSYSMVGIGLPDTGGSDNGQVLDARDPLAEKKSELVACQRRVEDEMLRHAKAVEVTRSMTLNNLQTGLPGVFQALTSFSSMFMEALDLVCKRSYAIR</sequence>
<dbReference type="InterPro" id="IPR006868">
    <property type="entry name" value="DUF630"/>
</dbReference>
<organism evidence="4 5">
    <name type="scientific">Salix viminalis</name>
    <name type="common">Common osier</name>
    <name type="synonym">Basket willow</name>
    <dbReference type="NCBI Taxonomy" id="40686"/>
    <lineage>
        <taxon>Eukaryota</taxon>
        <taxon>Viridiplantae</taxon>
        <taxon>Streptophyta</taxon>
        <taxon>Embryophyta</taxon>
        <taxon>Tracheophyta</taxon>
        <taxon>Spermatophyta</taxon>
        <taxon>Magnoliopsida</taxon>
        <taxon>eudicotyledons</taxon>
        <taxon>Gunneridae</taxon>
        <taxon>Pentapetalae</taxon>
        <taxon>rosids</taxon>
        <taxon>fabids</taxon>
        <taxon>Malpighiales</taxon>
        <taxon>Salicaceae</taxon>
        <taxon>Saliceae</taxon>
        <taxon>Salix</taxon>
    </lineage>
</organism>